<dbReference type="InterPro" id="IPR024188">
    <property type="entry name" value="GltB"/>
</dbReference>
<accession>A0A0D6PDW1</accession>
<dbReference type="OrthoDB" id="9795032at2"/>
<dbReference type="Proteomes" id="UP000032668">
    <property type="component" value="Unassembled WGS sequence"/>
</dbReference>
<protein>
    <submittedName>
        <fullName evidence="4">Glutamate synthase</fullName>
    </submittedName>
</protein>
<evidence type="ECO:0000256" key="2">
    <source>
        <dbReference type="PIRNR" id="PIRNR006429"/>
    </source>
</evidence>
<dbReference type="InterPro" id="IPR002932">
    <property type="entry name" value="Glu_synthdom"/>
</dbReference>
<comment type="caution">
    <text evidence="4">The sequence shown here is derived from an EMBL/GenBank/DDBJ whole genome shotgun (WGS) entry which is preliminary data.</text>
</comment>
<reference evidence="4 5" key="1">
    <citation type="submission" date="2012-11" db="EMBL/GenBank/DDBJ databases">
        <title>Whole genome sequence of Acidocella aminolytica 101 = DSM 11237.</title>
        <authorList>
            <person name="Azuma Y."/>
            <person name="Higashiura N."/>
            <person name="Hirakawa H."/>
            <person name="Matsushita K."/>
        </authorList>
    </citation>
    <scope>NUCLEOTIDE SEQUENCE [LARGE SCALE GENOMIC DNA]</scope>
    <source>
        <strain evidence="5">101 / DSM 11237</strain>
    </source>
</reference>
<dbReference type="GO" id="GO:0006537">
    <property type="term" value="P:glutamate biosynthetic process"/>
    <property type="evidence" value="ECO:0007669"/>
    <property type="project" value="InterPro"/>
</dbReference>
<dbReference type="EMBL" id="BANC01000020">
    <property type="protein sequence ID" value="GAN79388.1"/>
    <property type="molecule type" value="Genomic_DNA"/>
</dbReference>
<feature type="domain" description="Glutamate synthase" evidence="3">
    <location>
        <begin position="125"/>
        <end position="449"/>
    </location>
</feature>
<gene>
    <name evidence="4" type="ORF">Aam_020_152</name>
</gene>
<dbReference type="PANTHER" id="PTHR43819:SF1">
    <property type="entry name" value="ARCHAEAL-TYPE GLUTAMATE SYNTHASE [NADPH]"/>
    <property type="match status" value="1"/>
</dbReference>
<evidence type="ECO:0000259" key="3">
    <source>
        <dbReference type="Pfam" id="PF01645"/>
    </source>
</evidence>
<dbReference type="InterPro" id="IPR013785">
    <property type="entry name" value="Aldolase_TIM"/>
</dbReference>
<dbReference type="RefSeq" id="WP_048877833.1">
    <property type="nucleotide sequence ID" value="NZ_BANC01000020.1"/>
</dbReference>
<dbReference type="CDD" id="cd02808">
    <property type="entry name" value="GltS_FMN"/>
    <property type="match status" value="1"/>
</dbReference>
<dbReference type="SUPFAM" id="SSF51395">
    <property type="entry name" value="FMN-linked oxidoreductases"/>
    <property type="match status" value="1"/>
</dbReference>
<dbReference type="AlphaFoldDB" id="A0A0D6PDW1"/>
<organism evidence="4 5">
    <name type="scientific">Acidocella aminolytica 101 = DSM 11237</name>
    <dbReference type="NCBI Taxonomy" id="1120923"/>
    <lineage>
        <taxon>Bacteria</taxon>
        <taxon>Pseudomonadati</taxon>
        <taxon>Pseudomonadota</taxon>
        <taxon>Alphaproteobacteria</taxon>
        <taxon>Acetobacterales</taxon>
        <taxon>Acidocellaceae</taxon>
        <taxon>Acidocella</taxon>
    </lineage>
</organism>
<comment type="similarity">
    <text evidence="1 2">Belongs to the glutamate synthase family.</text>
</comment>
<evidence type="ECO:0000313" key="5">
    <source>
        <dbReference type="Proteomes" id="UP000032668"/>
    </source>
</evidence>
<dbReference type="GO" id="GO:0015930">
    <property type="term" value="F:glutamate synthase activity"/>
    <property type="evidence" value="ECO:0007669"/>
    <property type="project" value="InterPro"/>
</dbReference>
<keyword evidence="5" id="KW-1185">Reference proteome</keyword>
<dbReference type="PANTHER" id="PTHR43819">
    <property type="entry name" value="ARCHAEAL-TYPE GLUTAMATE SYNTHASE [NADPH]"/>
    <property type="match status" value="1"/>
</dbReference>
<dbReference type="Pfam" id="PF01645">
    <property type="entry name" value="Glu_synthase"/>
    <property type="match status" value="1"/>
</dbReference>
<dbReference type="STRING" id="1120923.SAMN02746095_00384"/>
<sequence length="476" mass="51691">MTILAIVVMVLIIGLIVVYIHDKLQTRHTVLRNFPVIGHFRYFAETWGEYMRQYQYLSDWVERPFNRLERSWVYRSAKGVSNFISFGSEAVPAFVFRNAPFPILDEDKKTYPGKLIGIATGPGSCKSPYPAQSFFNVSGMSYGALSHTAVTALSRGAKLAGIWMSTGEGGLSRYHLEGGADIVMQIGTAKYGVRDNDGNLSEDKLREIAAHEQVKMFEVKLAQGAKPGKGGILPGAKVTAEIAEIRGIAAGRDSISPNRHRDISNIQELGEFINRVRTITGKPVGAKFVLGDPAFLDEWFGDCAENPEHCPDYVQIDGGEGGTGAAPESLADYVGLPITQALPYVAALRNEHGLQNRIRIIASGKLITPDKVAWALCMGADFVSSARGFMFALGCIQAMKCGSGRCPTGVTSADPRLIRGLDPTDKAVRVSRYALKMRDEVEIIAHSCGLTDASKFAPKYVTAMENGVAGFRAQSS</sequence>
<evidence type="ECO:0000256" key="1">
    <source>
        <dbReference type="ARBA" id="ARBA00009716"/>
    </source>
</evidence>
<dbReference type="PIRSF" id="PIRSF006429">
    <property type="entry name" value="GOGAT_lg_2"/>
    <property type="match status" value="1"/>
</dbReference>
<evidence type="ECO:0000313" key="4">
    <source>
        <dbReference type="EMBL" id="GAN79388.1"/>
    </source>
</evidence>
<name>A0A0D6PDW1_9PROT</name>
<dbReference type="Gene3D" id="3.20.20.70">
    <property type="entry name" value="Aldolase class I"/>
    <property type="match status" value="1"/>
</dbReference>
<proteinExistence type="inferred from homology"/>